<dbReference type="EMBL" id="KQ964259">
    <property type="protein sequence ID" value="KXJ88189.1"/>
    <property type="molecule type" value="Genomic_DNA"/>
</dbReference>
<comment type="subcellular location">
    <subcellularLocation>
        <location evidence="3">Secreted</location>
        <location evidence="3">Extracellular space</location>
    </subcellularLocation>
</comment>
<keyword evidence="12" id="KW-0732">Signal</keyword>
<dbReference type="GO" id="GO:0046872">
    <property type="term" value="F:metal ion binding"/>
    <property type="evidence" value="ECO:0007669"/>
    <property type="project" value="UniProtKB-UniRule"/>
</dbReference>
<keyword evidence="5 11" id="KW-0645">Protease</keyword>
<comment type="cofactor">
    <cofactor evidence="11">
        <name>Ca(2+)</name>
        <dbReference type="ChEBI" id="CHEBI:29108"/>
    </cofactor>
    <text evidence="11">Binds 1 Ca(2+) ion per subunit.</text>
</comment>
<keyword evidence="7 11" id="KW-0378">Hydrolase</keyword>
<dbReference type="InterPro" id="IPR030400">
    <property type="entry name" value="Sedolisin_dom"/>
</dbReference>
<dbReference type="GO" id="GO:0004252">
    <property type="term" value="F:serine-type endopeptidase activity"/>
    <property type="evidence" value="ECO:0007669"/>
    <property type="project" value="UniProtKB-UniRule"/>
</dbReference>
<feature type="binding site" evidence="11">
    <location>
        <position position="635"/>
    </location>
    <ligand>
        <name>Ca(2+)</name>
        <dbReference type="ChEBI" id="CHEBI:29108"/>
    </ligand>
</feature>
<feature type="binding site" evidence="11">
    <location>
        <position position="637"/>
    </location>
    <ligand>
        <name>Ca(2+)</name>
        <dbReference type="ChEBI" id="CHEBI:29108"/>
    </ligand>
</feature>
<dbReference type="GO" id="GO:0008240">
    <property type="term" value="F:tripeptidyl-peptidase activity"/>
    <property type="evidence" value="ECO:0007669"/>
    <property type="project" value="UniProtKB-EC"/>
</dbReference>
<feature type="domain" description="Peptidase S53" evidence="13">
    <location>
        <begin position="211"/>
        <end position="657"/>
    </location>
</feature>
<gene>
    <name evidence="14" type="ORF">Micbo1qcDRAFT_190008</name>
</gene>
<dbReference type="Gene3D" id="3.40.50.200">
    <property type="entry name" value="Peptidase S8/S53 domain"/>
    <property type="match status" value="1"/>
</dbReference>
<evidence type="ECO:0000256" key="5">
    <source>
        <dbReference type="ARBA" id="ARBA00022670"/>
    </source>
</evidence>
<comment type="function">
    <text evidence="2">Secreted tripeptidyl-peptidase which degrades proteins at acidic pHs and is involved in virulence.</text>
</comment>
<dbReference type="InParanoid" id="A0A136ITR9"/>
<reference evidence="15" key="1">
    <citation type="submission" date="2016-02" db="EMBL/GenBank/DDBJ databases">
        <title>Draft genome sequence of Microdochium bolleyi, a fungal endophyte of beachgrass.</title>
        <authorList>
            <consortium name="DOE Joint Genome Institute"/>
            <person name="David A.S."/>
            <person name="May G."/>
            <person name="Haridas S."/>
            <person name="Lim J."/>
            <person name="Wang M."/>
            <person name="Labutti K."/>
            <person name="Lipzen A."/>
            <person name="Barry K."/>
            <person name="Grigoriev I.V."/>
        </authorList>
    </citation>
    <scope>NUCLEOTIDE SEQUENCE [LARGE SCALE GENOMIC DNA]</scope>
    <source>
        <strain evidence="15">J235TASD1</strain>
    </source>
</reference>
<evidence type="ECO:0000256" key="2">
    <source>
        <dbReference type="ARBA" id="ARBA00002451"/>
    </source>
</evidence>
<evidence type="ECO:0000256" key="12">
    <source>
        <dbReference type="SAM" id="SignalP"/>
    </source>
</evidence>
<dbReference type="InterPro" id="IPR050819">
    <property type="entry name" value="Tripeptidyl-peptidase_I"/>
</dbReference>
<dbReference type="GO" id="GO:0006508">
    <property type="term" value="P:proteolysis"/>
    <property type="evidence" value="ECO:0007669"/>
    <property type="project" value="UniProtKB-KW"/>
</dbReference>
<evidence type="ECO:0000256" key="11">
    <source>
        <dbReference type="PROSITE-ProRule" id="PRU01032"/>
    </source>
</evidence>
<dbReference type="PROSITE" id="PS00138">
    <property type="entry name" value="SUBTILASE_SER"/>
    <property type="match status" value="1"/>
</dbReference>
<keyword evidence="6 11" id="KW-0479">Metal-binding</keyword>
<dbReference type="EC" id="3.4.14.10" evidence="4"/>
<proteinExistence type="predicted"/>
<dbReference type="PANTHER" id="PTHR14218:SF19">
    <property type="entry name" value="SERINE PROTEASE AORO, PUTATIVE (AFU_ORTHOLOGUE AFUA_6G10250)-RELATED"/>
    <property type="match status" value="1"/>
</dbReference>
<keyword evidence="15" id="KW-1185">Reference proteome</keyword>
<dbReference type="InterPro" id="IPR036852">
    <property type="entry name" value="Peptidase_S8/S53_dom_sf"/>
</dbReference>
<evidence type="ECO:0000256" key="9">
    <source>
        <dbReference type="ARBA" id="ARBA00022837"/>
    </source>
</evidence>
<feature type="signal peptide" evidence="12">
    <location>
        <begin position="1"/>
        <end position="20"/>
    </location>
</feature>
<feature type="binding site" evidence="11">
    <location>
        <position position="616"/>
    </location>
    <ligand>
        <name>Ca(2+)</name>
        <dbReference type="ChEBI" id="CHEBI:29108"/>
    </ligand>
</feature>
<dbReference type="SUPFAM" id="SSF52743">
    <property type="entry name" value="Subtilisin-like"/>
    <property type="match status" value="1"/>
</dbReference>
<feature type="active site" description="Charge relay system" evidence="11">
    <location>
        <position position="296"/>
    </location>
</feature>
<evidence type="ECO:0000256" key="1">
    <source>
        <dbReference type="ARBA" id="ARBA00001910"/>
    </source>
</evidence>
<feature type="active site" description="Charge relay system" evidence="11">
    <location>
        <position position="575"/>
    </location>
</feature>
<name>A0A136ITR9_9PEZI</name>
<evidence type="ECO:0000256" key="3">
    <source>
        <dbReference type="ARBA" id="ARBA00004239"/>
    </source>
</evidence>
<evidence type="ECO:0000256" key="7">
    <source>
        <dbReference type="ARBA" id="ARBA00022801"/>
    </source>
</evidence>
<comment type="catalytic activity">
    <reaction evidence="1">
        <text>Release of an N-terminal tripeptide from a polypeptide.</text>
        <dbReference type="EC" id="3.4.14.10"/>
    </reaction>
</comment>
<keyword evidence="9 11" id="KW-0106">Calcium</keyword>
<dbReference type="GO" id="GO:0005576">
    <property type="term" value="C:extracellular region"/>
    <property type="evidence" value="ECO:0007669"/>
    <property type="project" value="UniProtKB-SubCell"/>
</dbReference>
<dbReference type="InterPro" id="IPR023828">
    <property type="entry name" value="Peptidase_S8_Ser-AS"/>
</dbReference>
<evidence type="ECO:0000313" key="15">
    <source>
        <dbReference type="Proteomes" id="UP000070501"/>
    </source>
</evidence>
<evidence type="ECO:0000256" key="10">
    <source>
        <dbReference type="ARBA" id="ARBA00023145"/>
    </source>
</evidence>
<dbReference type="Pfam" id="PF09286">
    <property type="entry name" value="Pro-kuma_activ"/>
    <property type="match status" value="1"/>
</dbReference>
<keyword evidence="8 11" id="KW-0720">Serine protease</keyword>
<sequence length="658" mass="71751">MKFTALHLAVLACLALEAGAKPVIPATHTLHERGDHHWAREWRAKTRLPRDAILPVRIGLQQSNEHVGHQRLAEISDPKSSHYGKHMTADEVRELFAPARETVEAVVQWLTDSGIHVDRISQSYNKQWIQMDASGTHDVATRDYHVPRHLAQHIDYITPGVRLRADPKKVDMAKRAAAHADALQKRTIPMYKAAKVLPSLPPLNASSCGTYITNECLSTQYHIPPGKKATPGNELGIFETLNDHYSRKDLDTFFKNLYPRVPQGTYPEERLVDGAVGYAETPGDPTVEVGGESNLDFQAAWPIIWPQKTVLFQVDDQPVEIAESNVLPYLGFYNTLYDALDGSYCSYSAFGETGNCVRPECLDPSYPNPAPGGYKGQLQCGVYKPTNVISISYGGGEADVPASYWKRQCSEIMKLSLQGVTVVQSSGDDGVASYKGDFGLANGCTGPNGTVFYPAYMCPYVLSVGSTQLDNPTNGTTPKPGCKLRERATSRFASGGGFSNYFETPDYQKAAVAEYFATTPLPFVGYKTRDPAKNFTDVAPGVFHIGGRGYPDVAANGDRFVTRSNGTWNTIGGTSLSAPIWAAILTRINEERLAVGKGTVGFVHPTLYAHPHIFTDITEGSNPGCKSGGFPAAKGWDPVTGLGSPNYDKLLEVFMALP</sequence>
<dbReference type="InterPro" id="IPR015366">
    <property type="entry name" value="S53_propep"/>
</dbReference>
<dbReference type="SUPFAM" id="SSF54897">
    <property type="entry name" value="Protease propeptides/inhibitors"/>
    <property type="match status" value="1"/>
</dbReference>
<feature type="active site" description="Charge relay system" evidence="11">
    <location>
        <position position="292"/>
    </location>
</feature>
<dbReference type="Pfam" id="PF00082">
    <property type="entry name" value="Peptidase_S8"/>
    <property type="match status" value="1"/>
</dbReference>
<keyword evidence="10" id="KW-0865">Zymogen</keyword>
<dbReference type="CDD" id="cd11377">
    <property type="entry name" value="Pro-peptidase_S53"/>
    <property type="match status" value="1"/>
</dbReference>
<dbReference type="PROSITE" id="PS51695">
    <property type="entry name" value="SEDOLISIN"/>
    <property type="match status" value="1"/>
</dbReference>
<protein>
    <recommendedName>
        <fullName evidence="4">tripeptidyl-peptidase II</fullName>
        <ecNumber evidence="4">3.4.14.10</ecNumber>
    </recommendedName>
</protein>
<dbReference type="PANTHER" id="PTHR14218">
    <property type="entry name" value="PROTEASE S8 TRIPEPTIDYL PEPTIDASE I CLN2"/>
    <property type="match status" value="1"/>
</dbReference>
<feature type="binding site" evidence="11">
    <location>
        <position position="617"/>
    </location>
    <ligand>
        <name>Ca(2+)</name>
        <dbReference type="ChEBI" id="CHEBI:29108"/>
    </ligand>
</feature>
<dbReference type="OrthoDB" id="409122at2759"/>
<dbReference type="SMART" id="SM00944">
    <property type="entry name" value="Pro-kuma_activ"/>
    <property type="match status" value="1"/>
</dbReference>
<evidence type="ECO:0000256" key="6">
    <source>
        <dbReference type="ARBA" id="ARBA00022723"/>
    </source>
</evidence>
<dbReference type="AlphaFoldDB" id="A0A136ITR9"/>
<evidence type="ECO:0000256" key="8">
    <source>
        <dbReference type="ARBA" id="ARBA00022825"/>
    </source>
</evidence>
<feature type="chain" id="PRO_5007293125" description="tripeptidyl-peptidase II" evidence="12">
    <location>
        <begin position="21"/>
        <end position="658"/>
    </location>
</feature>
<organism evidence="14 15">
    <name type="scientific">Microdochium bolleyi</name>
    <dbReference type="NCBI Taxonomy" id="196109"/>
    <lineage>
        <taxon>Eukaryota</taxon>
        <taxon>Fungi</taxon>
        <taxon>Dikarya</taxon>
        <taxon>Ascomycota</taxon>
        <taxon>Pezizomycotina</taxon>
        <taxon>Sordariomycetes</taxon>
        <taxon>Xylariomycetidae</taxon>
        <taxon>Xylariales</taxon>
        <taxon>Microdochiaceae</taxon>
        <taxon>Microdochium</taxon>
    </lineage>
</organism>
<accession>A0A136ITR9</accession>
<dbReference type="CDD" id="cd04056">
    <property type="entry name" value="Peptidases_S53"/>
    <property type="match status" value="1"/>
</dbReference>
<evidence type="ECO:0000256" key="4">
    <source>
        <dbReference type="ARBA" id="ARBA00012462"/>
    </source>
</evidence>
<dbReference type="STRING" id="196109.A0A136ITR9"/>
<dbReference type="Proteomes" id="UP000070501">
    <property type="component" value="Unassembled WGS sequence"/>
</dbReference>
<dbReference type="InterPro" id="IPR000209">
    <property type="entry name" value="Peptidase_S8/S53_dom"/>
</dbReference>
<evidence type="ECO:0000259" key="13">
    <source>
        <dbReference type="PROSITE" id="PS51695"/>
    </source>
</evidence>
<evidence type="ECO:0000313" key="14">
    <source>
        <dbReference type="EMBL" id="KXJ88189.1"/>
    </source>
</evidence>